<evidence type="ECO:0000313" key="1">
    <source>
        <dbReference type="EMBL" id="CAE0474596.1"/>
    </source>
</evidence>
<gene>
    <name evidence="1" type="ORF">CDEB00056_LOCUS19449</name>
</gene>
<dbReference type="EMBL" id="HBIO01025346">
    <property type="protein sequence ID" value="CAE0474596.1"/>
    <property type="molecule type" value="Transcribed_RNA"/>
</dbReference>
<dbReference type="AlphaFoldDB" id="A0A7S3QDX1"/>
<accession>A0A7S3QDX1</accession>
<name>A0A7S3QDX1_9STRA</name>
<organism evidence="1">
    <name type="scientific">Chaetoceros debilis</name>
    <dbReference type="NCBI Taxonomy" id="122233"/>
    <lineage>
        <taxon>Eukaryota</taxon>
        <taxon>Sar</taxon>
        <taxon>Stramenopiles</taxon>
        <taxon>Ochrophyta</taxon>
        <taxon>Bacillariophyta</taxon>
        <taxon>Coscinodiscophyceae</taxon>
        <taxon>Chaetocerotophycidae</taxon>
        <taxon>Chaetocerotales</taxon>
        <taxon>Chaetocerotaceae</taxon>
        <taxon>Chaetoceros</taxon>
    </lineage>
</organism>
<protein>
    <submittedName>
        <fullName evidence="1">Uncharacterized protein</fullName>
    </submittedName>
</protein>
<sequence length="372" mass="41105">MTAERDDSQHDQMPKYIEDGITVAYRAIGLGAYGSAIRFIGMPLEKMALVMNSAQVSGANQLRQAINLTFQDRRGGKSLLAPYRVVGPASGVAWFLQYSVMGGVFQLCDRALSNVLEIPQIPYGTQLMQDSSEDLQKEQSDVSTTLRRCAQIMLAPCFAGTIESVVANRAEVQRYYGIKKFSQIEAALKWNPLSKICGPAFIANSSRNCIMSATSFVVTPVLYRQYYPQEKKNKASLFWFGLGVNIFMGNVVAITQQALWGRALDYAASGKTVARNIHYRSVIQGGLACEGRSAFFTIPKWSTRVLMNAPVQGTLPWFYNECLPLTEGYVLNVAKDLYAGFGKSSHDKKTLSSQTGRGYTYCDEEGSQVQSN</sequence>
<reference evidence="1" key="1">
    <citation type="submission" date="2021-01" db="EMBL/GenBank/DDBJ databases">
        <authorList>
            <person name="Corre E."/>
            <person name="Pelletier E."/>
            <person name="Niang G."/>
            <person name="Scheremetjew M."/>
            <person name="Finn R."/>
            <person name="Kale V."/>
            <person name="Holt S."/>
            <person name="Cochrane G."/>
            <person name="Meng A."/>
            <person name="Brown T."/>
            <person name="Cohen L."/>
        </authorList>
    </citation>
    <scope>NUCLEOTIDE SEQUENCE</scope>
    <source>
        <strain evidence="1">MM31A-1</strain>
    </source>
</reference>
<proteinExistence type="predicted"/>